<dbReference type="InterPro" id="IPR036864">
    <property type="entry name" value="Zn2-C6_fun-type_DNA-bd_sf"/>
</dbReference>
<comment type="caution">
    <text evidence="8">The sequence shown here is derived from an EMBL/GenBank/DDBJ whole genome shotgun (WGS) entry which is preliminary data.</text>
</comment>
<dbReference type="Pfam" id="PF00172">
    <property type="entry name" value="Zn_clus"/>
    <property type="match status" value="1"/>
</dbReference>
<name>A0A8H6CA19_9LECA</name>
<keyword evidence="5" id="KW-0804">Transcription</keyword>
<dbReference type="GO" id="GO:0008270">
    <property type="term" value="F:zinc ion binding"/>
    <property type="evidence" value="ECO:0007669"/>
    <property type="project" value="InterPro"/>
</dbReference>
<reference evidence="8 9" key="1">
    <citation type="journal article" date="2020" name="Genomics">
        <title>Complete, high-quality genomes from long-read metagenomic sequencing of two wolf lichen thalli reveals enigmatic genome architecture.</title>
        <authorList>
            <person name="McKenzie S.K."/>
            <person name="Walston R.F."/>
            <person name="Allen J.L."/>
        </authorList>
    </citation>
    <scope>NUCLEOTIDE SEQUENCE [LARGE SCALE GENOMIC DNA]</scope>
    <source>
        <strain evidence="8">WasteWater1</strain>
    </source>
</reference>
<keyword evidence="3" id="KW-0805">Transcription regulation</keyword>
<keyword evidence="1" id="KW-0479">Metal-binding</keyword>
<proteinExistence type="predicted"/>
<evidence type="ECO:0000256" key="1">
    <source>
        <dbReference type="ARBA" id="ARBA00022723"/>
    </source>
</evidence>
<dbReference type="GeneID" id="59332565"/>
<keyword evidence="6" id="KW-0539">Nucleus</keyword>
<sequence>MTSAIVKKPRAGGYHVKTGCKTCKIRHVKCDEERPTCSKCRSTGRVCDGYGIKQSTSKSPVNNSAHLFPVEATIKALSIQSGPTISITGTNQERRSFAFFYYQTGQQLSTALDITLIHQLTLQASHRDEAMRSAVIALGSIGERLAINDLLTLENEQANACHNFAHLQYYKALKHLRERISNDLEGSGNLAIILSFLFTIFEFLQGNDCGSLIHLRSGLNILRRDHGSVSTGLQTVSPDQDPLRYEILRIFGNLDMQATVWLGSKTFQAPIMIPPDGPGDAPTHLDLFSTLEEAAESLAHQIDSTDHFRPLCDAYVRLESPDQVPPAMHAKREKLIVQLKQWRVSLEALTAKLQGEINTEMSQRIAIMRMNYETILMVLTACLQPSDEQIYADREPEFRQIVTLAKSVLGPTDDVGKLGVQHTVAVNDVGINPVPIFTFDVGMIRPLYLTAIKCQNLGVCREAIALLSSSPWRDGAWDSATMARIAARRVQEVEERYMNTDPPMMDHVAYSYAQRRQSCRI</sequence>
<evidence type="ECO:0000256" key="3">
    <source>
        <dbReference type="ARBA" id="ARBA00023015"/>
    </source>
</evidence>
<dbReference type="EMBL" id="JACCJB010000019">
    <property type="protein sequence ID" value="KAF6219687.1"/>
    <property type="molecule type" value="Genomic_DNA"/>
</dbReference>
<dbReference type="AlphaFoldDB" id="A0A8H6CA19"/>
<evidence type="ECO:0000259" key="7">
    <source>
        <dbReference type="PROSITE" id="PS50048"/>
    </source>
</evidence>
<evidence type="ECO:0000256" key="5">
    <source>
        <dbReference type="ARBA" id="ARBA00023163"/>
    </source>
</evidence>
<dbReference type="InterPro" id="IPR001138">
    <property type="entry name" value="Zn2Cys6_DnaBD"/>
</dbReference>
<dbReference type="CDD" id="cd00067">
    <property type="entry name" value="GAL4"/>
    <property type="match status" value="1"/>
</dbReference>
<dbReference type="SUPFAM" id="SSF57701">
    <property type="entry name" value="Zn2/Cys6 DNA-binding domain"/>
    <property type="match status" value="1"/>
</dbReference>
<protein>
    <recommendedName>
        <fullName evidence="7">Zn(2)-C6 fungal-type domain-containing protein</fullName>
    </recommendedName>
</protein>
<organism evidence="8 9">
    <name type="scientific">Letharia lupina</name>
    <dbReference type="NCBI Taxonomy" id="560253"/>
    <lineage>
        <taxon>Eukaryota</taxon>
        <taxon>Fungi</taxon>
        <taxon>Dikarya</taxon>
        <taxon>Ascomycota</taxon>
        <taxon>Pezizomycotina</taxon>
        <taxon>Lecanoromycetes</taxon>
        <taxon>OSLEUM clade</taxon>
        <taxon>Lecanoromycetidae</taxon>
        <taxon>Lecanorales</taxon>
        <taxon>Lecanorineae</taxon>
        <taxon>Parmeliaceae</taxon>
        <taxon>Letharia</taxon>
    </lineage>
</organism>
<accession>A0A8H6CA19</accession>
<dbReference type="Proteomes" id="UP000593566">
    <property type="component" value="Unassembled WGS sequence"/>
</dbReference>
<dbReference type="PANTHER" id="PTHR36206">
    <property type="entry name" value="ASPERCRYPTIN BIOSYNTHESIS CLUSTER-SPECIFIC TRANSCRIPTION REGULATOR ATNN-RELATED"/>
    <property type="match status" value="1"/>
</dbReference>
<dbReference type="PROSITE" id="PS00463">
    <property type="entry name" value="ZN2_CY6_FUNGAL_1"/>
    <property type="match status" value="1"/>
</dbReference>
<dbReference type="Gene3D" id="4.10.240.10">
    <property type="entry name" value="Zn(2)-C6 fungal-type DNA-binding domain"/>
    <property type="match status" value="1"/>
</dbReference>
<keyword evidence="2" id="KW-0862">Zinc</keyword>
<dbReference type="PROSITE" id="PS50048">
    <property type="entry name" value="ZN2_CY6_FUNGAL_2"/>
    <property type="match status" value="1"/>
</dbReference>
<gene>
    <name evidence="8" type="ORF">HO133_004156</name>
</gene>
<evidence type="ECO:0000256" key="6">
    <source>
        <dbReference type="ARBA" id="ARBA00023242"/>
    </source>
</evidence>
<dbReference type="GO" id="GO:0000981">
    <property type="term" value="F:DNA-binding transcription factor activity, RNA polymerase II-specific"/>
    <property type="evidence" value="ECO:0007669"/>
    <property type="project" value="InterPro"/>
</dbReference>
<keyword evidence="4" id="KW-0238">DNA-binding</keyword>
<feature type="domain" description="Zn(2)-C6 fungal-type" evidence="7">
    <location>
        <begin position="19"/>
        <end position="47"/>
    </location>
</feature>
<dbReference type="SMART" id="SM00066">
    <property type="entry name" value="GAL4"/>
    <property type="match status" value="1"/>
</dbReference>
<dbReference type="RefSeq" id="XP_037149122.1">
    <property type="nucleotide sequence ID" value="XM_037295075.1"/>
</dbReference>
<keyword evidence="9" id="KW-1185">Reference proteome</keyword>
<dbReference type="InterPro" id="IPR052360">
    <property type="entry name" value="Transcr_Regulatory_Proteins"/>
</dbReference>
<evidence type="ECO:0000256" key="2">
    <source>
        <dbReference type="ARBA" id="ARBA00022833"/>
    </source>
</evidence>
<evidence type="ECO:0000313" key="8">
    <source>
        <dbReference type="EMBL" id="KAF6219687.1"/>
    </source>
</evidence>
<evidence type="ECO:0000313" key="9">
    <source>
        <dbReference type="Proteomes" id="UP000593566"/>
    </source>
</evidence>
<evidence type="ECO:0000256" key="4">
    <source>
        <dbReference type="ARBA" id="ARBA00023125"/>
    </source>
</evidence>
<dbReference type="PANTHER" id="PTHR36206:SF12">
    <property type="entry name" value="ASPERCRYPTIN BIOSYNTHESIS CLUSTER-SPECIFIC TRANSCRIPTION REGULATOR ATNN-RELATED"/>
    <property type="match status" value="1"/>
</dbReference>
<dbReference type="GO" id="GO:0003677">
    <property type="term" value="F:DNA binding"/>
    <property type="evidence" value="ECO:0007669"/>
    <property type="project" value="UniProtKB-KW"/>
</dbReference>